<dbReference type="SUPFAM" id="SSF55811">
    <property type="entry name" value="Nudix"/>
    <property type="match status" value="1"/>
</dbReference>
<keyword evidence="2" id="KW-0378">Hydrolase</keyword>
<dbReference type="EMBL" id="BKBA01000009">
    <property type="protein sequence ID" value="GEQ14489.1"/>
    <property type="molecule type" value="Genomic_DNA"/>
</dbReference>
<organism evidence="4 5">
    <name type="scientific">Knoellia locipacati</name>
    <dbReference type="NCBI Taxonomy" id="882824"/>
    <lineage>
        <taxon>Bacteria</taxon>
        <taxon>Bacillati</taxon>
        <taxon>Actinomycetota</taxon>
        <taxon>Actinomycetes</taxon>
        <taxon>Micrococcales</taxon>
        <taxon>Intrasporangiaceae</taxon>
        <taxon>Knoellia</taxon>
    </lineage>
</organism>
<dbReference type="AlphaFoldDB" id="A0A512T2S9"/>
<comment type="cofactor">
    <cofactor evidence="1">
        <name>Mg(2+)</name>
        <dbReference type="ChEBI" id="CHEBI:18420"/>
    </cofactor>
</comment>
<evidence type="ECO:0000256" key="2">
    <source>
        <dbReference type="ARBA" id="ARBA00022801"/>
    </source>
</evidence>
<dbReference type="Pfam" id="PF00293">
    <property type="entry name" value="NUDIX"/>
    <property type="match status" value="1"/>
</dbReference>
<dbReference type="CDD" id="cd04683">
    <property type="entry name" value="NUDIX_Hydrolase"/>
    <property type="match status" value="1"/>
</dbReference>
<evidence type="ECO:0000259" key="3">
    <source>
        <dbReference type="PROSITE" id="PS51462"/>
    </source>
</evidence>
<dbReference type="PROSITE" id="PS00893">
    <property type="entry name" value="NUDIX_BOX"/>
    <property type="match status" value="1"/>
</dbReference>
<sequence>MPSAHPSPRRAPFALVPASYVYLLRGDEVLLQQRAHTGYMDGHWVAGAAGHVEPGESAVEAAVREAHEELGVDLREGDLELLTVMQRTDGTDDPVEQRVDWFWASRAWTGTPVISEPHKCADLGWHPLGALPEPVPAYELVVLRGLALGSLPVATSFGFA</sequence>
<dbReference type="PROSITE" id="PS51462">
    <property type="entry name" value="NUDIX"/>
    <property type="match status" value="1"/>
</dbReference>
<dbReference type="Proteomes" id="UP000321793">
    <property type="component" value="Unassembled WGS sequence"/>
</dbReference>
<name>A0A512T2S9_9MICO</name>
<accession>A0A512T2S9</accession>
<keyword evidence="5" id="KW-1185">Reference proteome</keyword>
<dbReference type="GO" id="GO:0016787">
    <property type="term" value="F:hydrolase activity"/>
    <property type="evidence" value="ECO:0007669"/>
    <property type="project" value="UniProtKB-KW"/>
</dbReference>
<dbReference type="RefSeq" id="WP_147065651.1">
    <property type="nucleotide sequence ID" value="NZ_BAABDN010000002.1"/>
</dbReference>
<dbReference type="InterPro" id="IPR000086">
    <property type="entry name" value="NUDIX_hydrolase_dom"/>
</dbReference>
<dbReference type="PANTHER" id="PTHR43046:SF14">
    <property type="entry name" value="MUTT_NUDIX FAMILY PROTEIN"/>
    <property type="match status" value="1"/>
</dbReference>
<reference evidence="4 5" key="1">
    <citation type="submission" date="2019-07" db="EMBL/GenBank/DDBJ databases">
        <title>Whole genome shotgun sequence of Knoellia locipacati NBRC 109775.</title>
        <authorList>
            <person name="Hosoyama A."/>
            <person name="Uohara A."/>
            <person name="Ohji S."/>
            <person name="Ichikawa N."/>
        </authorList>
    </citation>
    <scope>NUCLEOTIDE SEQUENCE [LARGE SCALE GENOMIC DNA]</scope>
    <source>
        <strain evidence="4 5">NBRC 109775</strain>
    </source>
</reference>
<dbReference type="PANTHER" id="PTHR43046">
    <property type="entry name" value="GDP-MANNOSE MANNOSYL HYDROLASE"/>
    <property type="match status" value="1"/>
</dbReference>
<feature type="domain" description="Nudix hydrolase" evidence="3">
    <location>
        <begin position="8"/>
        <end position="148"/>
    </location>
</feature>
<dbReference type="InterPro" id="IPR015797">
    <property type="entry name" value="NUDIX_hydrolase-like_dom_sf"/>
</dbReference>
<dbReference type="InterPro" id="IPR020084">
    <property type="entry name" value="NUDIX_hydrolase_CS"/>
</dbReference>
<dbReference type="Gene3D" id="3.90.79.10">
    <property type="entry name" value="Nucleoside Triphosphate Pyrophosphohydrolase"/>
    <property type="match status" value="1"/>
</dbReference>
<evidence type="ECO:0000313" key="5">
    <source>
        <dbReference type="Proteomes" id="UP000321793"/>
    </source>
</evidence>
<comment type="caution">
    <text evidence="4">The sequence shown here is derived from an EMBL/GenBank/DDBJ whole genome shotgun (WGS) entry which is preliminary data.</text>
</comment>
<dbReference type="OrthoDB" id="9804315at2"/>
<proteinExistence type="predicted"/>
<gene>
    <name evidence="4" type="ORF">KLO01_25360</name>
</gene>
<evidence type="ECO:0000313" key="4">
    <source>
        <dbReference type="EMBL" id="GEQ14489.1"/>
    </source>
</evidence>
<protein>
    <recommendedName>
        <fullName evidence="3">Nudix hydrolase domain-containing protein</fullName>
    </recommendedName>
</protein>
<evidence type="ECO:0000256" key="1">
    <source>
        <dbReference type="ARBA" id="ARBA00001946"/>
    </source>
</evidence>